<dbReference type="EMBL" id="JAANBB010000686">
    <property type="protein sequence ID" value="KAF7536116.1"/>
    <property type="molecule type" value="Genomic_DNA"/>
</dbReference>
<dbReference type="Proteomes" id="UP000722485">
    <property type="component" value="Unassembled WGS sequence"/>
</dbReference>
<accession>A0A9P5H1P1</accession>
<name>A0A9P5H1P1_9HYPO</name>
<keyword evidence="3" id="KW-1185">Reference proteome</keyword>
<evidence type="ECO:0000256" key="1">
    <source>
        <dbReference type="SAM" id="MobiDB-lite"/>
    </source>
</evidence>
<reference evidence="2" key="1">
    <citation type="submission" date="2020-03" db="EMBL/GenBank/DDBJ databases">
        <title>Draft Genome Sequence of Cylindrodendrum hubeiense.</title>
        <authorList>
            <person name="Buettner E."/>
            <person name="Kellner H."/>
        </authorList>
    </citation>
    <scope>NUCLEOTIDE SEQUENCE</scope>
    <source>
        <strain evidence="2">IHI 201604</strain>
    </source>
</reference>
<sequence>MLKNGPNDLRLQSRLEGQLELYSRLLRIQEACADAALEAVAAREPPARPPAHDDRDVSVLQRAPDLFGP</sequence>
<evidence type="ECO:0000313" key="2">
    <source>
        <dbReference type="EMBL" id="KAF7536116.1"/>
    </source>
</evidence>
<feature type="region of interest" description="Disordered" evidence="1">
    <location>
        <begin position="43"/>
        <end position="69"/>
    </location>
</feature>
<organism evidence="2 3">
    <name type="scientific">Cylindrodendrum hubeiense</name>
    <dbReference type="NCBI Taxonomy" id="595255"/>
    <lineage>
        <taxon>Eukaryota</taxon>
        <taxon>Fungi</taxon>
        <taxon>Dikarya</taxon>
        <taxon>Ascomycota</taxon>
        <taxon>Pezizomycotina</taxon>
        <taxon>Sordariomycetes</taxon>
        <taxon>Hypocreomycetidae</taxon>
        <taxon>Hypocreales</taxon>
        <taxon>Nectriaceae</taxon>
        <taxon>Cylindrodendrum</taxon>
    </lineage>
</organism>
<comment type="caution">
    <text evidence="2">The sequence shown here is derived from an EMBL/GenBank/DDBJ whole genome shotgun (WGS) entry which is preliminary data.</text>
</comment>
<protein>
    <submittedName>
        <fullName evidence="2">Uncharacterized protein</fullName>
    </submittedName>
</protein>
<evidence type="ECO:0000313" key="3">
    <source>
        <dbReference type="Proteomes" id="UP000722485"/>
    </source>
</evidence>
<proteinExistence type="predicted"/>
<gene>
    <name evidence="2" type="ORF">G7Z17_g13094</name>
</gene>
<dbReference type="AlphaFoldDB" id="A0A9P5H1P1"/>